<dbReference type="STRING" id="907931.GCA_000165675_01075"/>
<evidence type="ECO:0000256" key="1">
    <source>
        <dbReference type="SAM" id="Phobius"/>
    </source>
</evidence>
<keyword evidence="1" id="KW-0472">Membrane</keyword>
<keyword evidence="3" id="KW-1185">Reference proteome</keyword>
<reference evidence="2 3" key="1">
    <citation type="journal article" date="2019" name="Appl. Microbiol. Biotechnol.">
        <title>Uncovering carbohydrate metabolism through a genotype-phenotype association study of 56 lactic acid bacteria genomes.</title>
        <authorList>
            <person name="Buron-Moles G."/>
            <person name="Chailyan A."/>
            <person name="Dolejs I."/>
            <person name="Forster J."/>
            <person name="Miks M.H."/>
        </authorList>
    </citation>
    <scope>NUCLEOTIDE SEQUENCE [LARGE SCALE GENOMIC DNA]</scope>
    <source>
        <strain evidence="2 3">ATCC 700006</strain>
    </source>
</reference>
<dbReference type="Pfam" id="PF16069">
    <property type="entry name" value="DUF4811"/>
    <property type="match status" value="1"/>
</dbReference>
<evidence type="ECO:0008006" key="4">
    <source>
        <dbReference type="Google" id="ProtNLM"/>
    </source>
</evidence>
<organism evidence="2 3">
    <name type="scientific">Leuconostoc fallax</name>
    <dbReference type="NCBI Taxonomy" id="1251"/>
    <lineage>
        <taxon>Bacteria</taxon>
        <taxon>Bacillati</taxon>
        <taxon>Bacillota</taxon>
        <taxon>Bacilli</taxon>
        <taxon>Lactobacillales</taxon>
        <taxon>Lactobacillaceae</taxon>
        <taxon>Leuconostoc</taxon>
    </lineage>
</organism>
<proteinExistence type="predicted"/>
<name>A0A4R5N7X6_9LACO</name>
<evidence type="ECO:0000313" key="3">
    <source>
        <dbReference type="Proteomes" id="UP000295681"/>
    </source>
</evidence>
<feature type="transmembrane region" description="Helical" evidence="1">
    <location>
        <begin position="5"/>
        <end position="21"/>
    </location>
</feature>
<comment type="caution">
    <text evidence="2">The sequence shown here is derived from an EMBL/GenBank/DDBJ whole genome shotgun (WGS) entry which is preliminary data.</text>
</comment>
<accession>A0A4R5N7X6</accession>
<evidence type="ECO:0000313" key="2">
    <source>
        <dbReference type="EMBL" id="TDG67985.1"/>
    </source>
</evidence>
<dbReference type="AlphaFoldDB" id="A0A4R5N7X6"/>
<gene>
    <name evidence="2" type="ORF">C5L23_000291</name>
</gene>
<keyword evidence="1" id="KW-0812">Transmembrane</keyword>
<sequence length="244" mass="27870">MIIGLLVISAIAFFISFIYIDKMTTRLIATGIAGVILIISLFAIVANYHSHYGMEKVETVKTQQIYSADRTGRLDMLLFQPIGTAGKENVYIYSKHDDSKKVSHTQANEFTTSHVKQHNVDKAELKTTEIRWRYKSKAYRFWFGIADNNHILVKRTNTFYLPKNWHTLSTSQAKMLQQKLTSSEFKQQAKTQAAEFIGNKMKAAMSKNPELMTDKAKQAALQKQLTAEFQAQLIEKTISDIENH</sequence>
<keyword evidence="1" id="KW-1133">Transmembrane helix</keyword>
<feature type="transmembrane region" description="Helical" evidence="1">
    <location>
        <begin position="27"/>
        <end position="46"/>
    </location>
</feature>
<dbReference type="Proteomes" id="UP000295681">
    <property type="component" value="Unassembled WGS sequence"/>
</dbReference>
<protein>
    <recommendedName>
        <fullName evidence="4">DUF4811 domain-containing protein</fullName>
    </recommendedName>
</protein>
<dbReference type="InterPro" id="IPR032083">
    <property type="entry name" value="DUF4811"/>
</dbReference>
<dbReference type="EMBL" id="PUFI01000014">
    <property type="protein sequence ID" value="TDG67985.1"/>
    <property type="molecule type" value="Genomic_DNA"/>
</dbReference>
<dbReference type="RefSeq" id="WP_133264363.1">
    <property type="nucleotide sequence ID" value="NZ_JAGYGP010000001.1"/>
</dbReference>